<accession>A0A6L2LA46</accession>
<dbReference type="EMBL" id="BKCJ010004038">
    <property type="protein sequence ID" value="GEU58651.1"/>
    <property type="molecule type" value="Genomic_DNA"/>
</dbReference>
<gene>
    <name evidence="2" type="ORF">Tci_030629</name>
</gene>
<comment type="caution">
    <text evidence="2">The sequence shown here is derived from an EMBL/GenBank/DDBJ whole genome shotgun (WGS) entry which is preliminary data.</text>
</comment>
<sequence length="579" mass="66112">MIVETWNGITLDDSNMMVRFKKKLQILKKEIRIWVNAYKQQQYGCSLDIRSKLHEIDIELDKGGSNDDVLLERMDLLKKLNDIHSAEARDRFQKAKIQWAIEGDENSKFFHGIINSKGTNLAVKGVMVDDEWLDEPCHVKEEFRLHFANRSSAPSPNRCKLNFVFLNKLSPDLATNLERLITRAEVRSAVWGCGENKSPGPDGFTGCNSSFITFIPKTQDPKFVSDFRLISLIGSLYKVVTKILANRLSLVISDLISDVQTAFLSNRQILDGPFIINEFLFWCKYKKQQAMVFKVDFAKAYDSVRWDFLDDVLDAFGGSVGPLPFHTYYGIFPPLDFKAVEAGIFRGINISDDLNISYLFYADDAVFIGEWNESNLLGVMVGDNTSKVHAWDDTISKSILERGLDCWYTPRDLFPCIYALETFKGCSVAFKLLNPITLSLRREVRGGVESDQLALLEEIIGTTILSNMEDMWTWDLNSDRVFRVKDVRYLLDDHFLPKVANATRWVKFVPIKINVFAWKLYLDRHPTRSNLLLRGCEFGLSCSRGRGTEEMNSTWVGLGGNFGFGDYKLKFCVLARKAP</sequence>
<dbReference type="InterPro" id="IPR000477">
    <property type="entry name" value="RT_dom"/>
</dbReference>
<dbReference type="AlphaFoldDB" id="A0A6L2LA46"/>
<protein>
    <recommendedName>
        <fullName evidence="1">Reverse transcriptase domain-containing protein</fullName>
    </recommendedName>
</protein>
<dbReference type="Pfam" id="PF00078">
    <property type="entry name" value="RVT_1"/>
    <property type="match status" value="1"/>
</dbReference>
<dbReference type="PANTHER" id="PTHR19446">
    <property type="entry name" value="REVERSE TRANSCRIPTASES"/>
    <property type="match status" value="1"/>
</dbReference>
<name>A0A6L2LA46_TANCI</name>
<reference evidence="2" key="1">
    <citation type="journal article" date="2019" name="Sci. Rep.">
        <title>Draft genome of Tanacetum cinerariifolium, the natural source of mosquito coil.</title>
        <authorList>
            <person name="Yamashiro T."/>
            <person name="Shiraishi A."/>
            <person name="Satake H."/>
            <person name="Nakayama K."/>
        </authorList>
    </citation>
    <scope>NUCLEOTIDE SEQUENCE</scope>
</reference>
<evidence type="ECO:0000259" key="1">
    <source>
        <dbReference type="Pfam" id="PF00078"/>
    </source>
</evidence>
<organism evidence="2">
    <name type="scientific">Tanacetum cinerariifolium</name>
    <name type="common">Dalmatian daisy</name>
    <name type="synonym">Chrysanthemum cinerariifolium</name>
    <dbReference type="NCBI Taxonomy" id="118510"/>
    <lineage>
        <taxon>Eukaryota</taxon>
        <taxon>Viridiplantae</taxon>
        <taxon>Streptophyta</taxon>
        <taxon>Embryophyta</taxon>
        <taxon>Tracheophyta</taxon>
        <taxon>Spermatophyta</taxon>
        <taxon>Magnoliopsida</taxon>
        <taxon>eudicotyledons</taxon>
        <taxon>Gunneridae</taxon>
        <taxon>Pentapetalae</taxon>
        <taxon>asterids</taxon>
        <taxon>campanulids</taxon>
        <taxon>Asterales</taxon>
        <taxon>Asteraceae</taxon>
        <taxon>Asteroideae</taxon>
        <taxon>Anthemideae</taxon>
        <taxon>Anthemidinae</taxon>
        <taxon>Tanacetum</taxon>
    </lineage>
</organism>
<feature type="domain" description="Reverse transcriptase" evidence="1">
    <location>
        <begin position="215"/>
        <end position="319"/>
    </location>
</feature>
<evidence type="ECO:0000313" key="2">
    <source>
        <dbReference type="EMBL" id="GEU58651.1"/>
    </source>
</evidence>
<proteinExistence type="predicted"/>
<dbReference type="CDD" id="cd01650">
    <property type="entry name" value="RT_nLTR_like"/>
    <property type="match status" value="1"/>
</dbReference>